<feature type="binding site" evidence="7">
    <location>
        <position position="122"/>
    </location>
    <ligand>
        <name>ATP</name>
        <dbReference type="ChEBI" id="CHEBI:30616"/>
    </ligand>
</feature>
<comment type="similarity">
    <text evidence="1">Belongs to the protein kinase superfamily. CAMK Ser/Thr protein kinase family. CaMK subfamily.</text>
</comment>
<evidence type="ECO:0000259" key="9">
    <source>
        <dbReference type="PROSITE" id="PS50011"/>
    </source>
</evidence>
<dbReference type="InterPro" id="IPR000719">
    <property type="entry name" value="Prot_kinase_dom"/>
</dbReference>
<keyword evidence="2 8" id="KW-0723">Serine/threonine-protein kinase</keyword>
<dbReference type="PANTHER" id="PTHR24349">
    <property type="entry name" value="SERINE/THREONINE-PROTEIN KINASE"/>
    <property type="match status" value="1"/>
</dbReference>
<evidence type="ECO:0000313" key="10">
    <source>
        <dbReference type="EMBL" id="TQD92906.1"/>
    </source>
</evidence>
<organism evidence="10 11">
    <name type="scientific">Malus baccata</name>
    <name type="common">Siberian crab apple</name>
    <name type="synonym">Pyrus baccata</name>
    <dbReference type="NCBI Taxonomy" id="106549"/>
    <lineage>
        <taxon>Eukaryota</taxon>
        <taxon>Viridiplantae</taxon>
        <taxon>Streptophyta</taxon>
        <taxon>Embryophyta</taxon>
        <taxon>Tracheophyta</taxon>
        <taxon>Spermatophyta</taxon>
        <taxon>Magnoliopsida</taxon>
        <taxon>eudicotyledons</taxon>
        <taxon>Gunneridae</taxon>
        <taxon>Pentapetalae</taxon>
        <taxon>rosids</taxon>
        <taxon>fabids</taxon>
        <taxon>Rosales</taxon>
        <taxon>Rosaceae</taxon>
        <taxon>Amygdaloideae</taxon>
        <taxon>Maleae</taxon>
        <taxon>Malus</taxon>
    </lineage>
</organism>
<evidence type="ECO:0000256" key="5">
    <source>
        <dbReference type="ARBA" id="ARBA00022777"/>
    </source>
</evidence>
<dbReference type="InterPro" id="IPR050205">
    <property type="entry name" value="CDPK_Ser/Thr_kinases"/>
</dbReference>
<proteinExistence type="inferred from homology"/>
<accession>A0A540M2J1</accession>
<evidence type="ECO:0000256" key="4">
    <source>
        <dbReference type="ARBA" id="ARBA00022741"/>
    </source>
</evidence>
<evidence type="ECO:0000256" key="1">
    <source>
        <dbReference type="ARBA" id="ARBA00005354"/>
    </source>
</evidence>
<evidence type="ECO:0000256" key="6">
    <source>
        <dbReference type="ARBA" id="ARBA00022840"/>
    </source>
</evidence>
<dbReference type="PROSITE" id="PS00107">
    <property type="entry name" value="PROTEIN_KINASE_ATP"/>
    <property type="match status" value="1"/>
</dbReference>
<feature type="domain" description="Protein kinase" evidence="9">
    <location>
        <begin position="93"/>
        <end position="348"/>
    </location>
</feature>
<gene>
    <name evidence="10" type="ORF">C1H46_021386</name>
</gene>
<dbReference type="AlphaFoldDB" id="A0A540M2J1"/>
<dbReference type="EMBL" id="VIEB01000380">
    <property type="protein sequence ID" value="TQD92906.1"/>
    <property type="molecule type" value="Genomic_DNA"/>
</dbReference>
<keyword evidence="4 7" id="KW-0547">Nucleotide-binding</keyword>
<dbReference type="Gene3D" id="1.10.510.10">
    <property type="entry name" value="Transferase(Phosphotransferase) domain 1"/>
    <property type="match status" value="1"/>
</dbReference>
<reference evidence="10 11" key="1">
    <citation type="journal article" date="2019" name="G3 (Bethesda)">
        <title>Sequencing of a Wild Apple (Malus baccata) Genome Unravels the Differences Between Cultivated and Wild Apple Species Regarding Disease Resistance and Cold Tolerance.</title>
        <authorList>
            <person name="Chen X."/>
        </authorList>
    </citation>
    <scope>NUCLEOTIDE SEQUENCE [LARGE SCALE GENOMIC DNA]</scope>
    <source>
        <strain evidence="11">cv. Shandingzi</strain>
        <tissue evidence="10">Leaves</tissue>
    </source>
</reference>
<evidence type="ECO:0000256" key="3">
    <source>
        <dbReference type="ARBA" id="ARBA00022679"/>
    </source>
</evidence>
<sequence>MKPKQKQTGVFTSCDITCTVHHSRPISTGNFSKFTPLPHQTEYSSEYSTFLPPINLQNPKEPATTKKSPKFHHPNTALIEKSPQMYDTLKNSYQLFEEIGRGRFGTIVRAFSPDSAEFVACKIIDKSVLTDETDRACLEKEPKIMTLLSPHPNVLKLFNVFETEDSLAMVLELCEQETLYDRVVKRTLSEPEAAAIMKQLLEAVSHCHRLGVVHRDLKPENVLFDSKNNLKLADFGSAEWTGDGGVMEGVVGTPYYVAPEVLMGREYDEKIDVWSAGVMMYIMLGGIPPFYGESATEIFQAVLRGNLRFPPKVFRSVSPAAKDLLRKMISRDVSRRLSADQALGHPWILSGGEANPID</sequence>
<dbReference type="InterPro" id="IPR011009">
    <property type="entry name" value="Kinase-like_dom_sf"/>
</dbReference>
<keyword evidence="6 7" id="KW-0067">ATP-binding</keyword>
<evidence type="ECO:0000256" key="8">
    <source>
        <dbReference type="RuleBase" id="RU000304"/>
    </source>
</evidence>
<protein>
    <recommendedName>
        <fullName evidence="9">Protein kinase domain-containing protein</fullName>
    </recommendedName>
</protein>
<comment type="caution">
    <text evidence="10">The sequence shown here is derived from an EMBL/GenBank/DDBJ whole genome shotgun (WGS) entry which is preliminary data.</text>
</comment>
<keyword evidence="11" id="KW-1185">Reference proteome</keyword>
<keyword evidence="3" id="KW-0808">Transferase</keyword>
<dbReference type="Pfam" id="PF00069">
    <property type="entry name" value="Pkinase"/>
    <property type="match status" value="1"/>
</dbReference>
<keyword evidence="5" id="KW-0418">Kinase</keyword>
<evidence type="ECO:0000256" key="7">
    <source>
        <dbReference type="PROSITE-ProRule" id="PRU10141"/>
    </source>
</evidence>
<dbReference type="PROSITE" id="PS00108">
    <property type="entry name" value="PROTEIN_KINASE_ST"/>
    <property type="match status" value="1"/>
</dbReference>
<dbReference type="InterPro" id="IPR017441">
    <property type="entry name" value="Protein_kinase_ATP_BS"/>
</dbReference>
<dbReference type="SUPFAM" id="SSF56112">
    <property type="entry name" value="Protein kinase-like (PK-like)"/>
    <property type="match status" value="1"/>
</dbReference>
<dbReference type="FunFam" id="1.10.510.10:FF:000600">
    <property type="entry name" value="Phosphoenolpyruvate carboxylase kinase 2"/>
    <property type="match status" value="1"/>
</dbReference>
<dbReference type="CDD" id="cd05117">
    <property type="entry name" value="STKc_CAMK"/>
    <property type="match status" value="1"/>
</dbReference>
<dbReference type="Proteomes" id="UP000315295">
    <property type="component" value="Unassembled WGS sequence"/>
</dbReference>
<evidence type="ECO:0000313" key="11">
    <source>
        <dbReference type="Proteomes" id="UP000315295"/>
    </source>
</evidence>
<dbReference type="PROSITE" id="PS50011">
    <property type="entry name" value="PROTEIN_KINASE_DOM"/>
    <property type="match status" value="1"/>
</dbReference>
<dbReference type="InterPro" id="IPR008271">
    <property type="entry name" value="Ser/Thr_kinase_AS"/>
</dbReference>
<evidence type="ECO:0000256" key="2">
    <source>
        <dbReference type="ARBA" id="ARBA00022527"/>
    </source>
</evidence>
<name>A0A540M2J1_MALBA</name>
<dbReference type="FunFam" id="3.30.200.20:FF:000042">
    <property type="entry name" value="Aurora kinase A"/>
    <property type="match status" value="1"/>
</dbReference>
<dbReference type="SMART" id="SM00220">
    <property type="entry name" value="S_TKc"/>
    <property type="match status" value="1"/>
</dbReference>
<dbReference type="GO" id="GO:0005524">
    <property type="term" value="F:ATP binding"/>
    <property type="evidence" value="ECO:0007669"/>
    <property type="project" value="UniProtKB-UniRule"/>
</dbReference>
<dbReference type="GO" id="GO:0004674">
    <property type="term" value="F:protein serine/threonine kinase activity"/>
    <property type="evidence" value="ECO:0007669"/>
    <property type="project" value="UniProtKB-KW"/>
</dbReference>
<dbReference type="STRING" id="106549.A0A540M2J1"/>